<dbReference type="InterPro" id="IPR036852">
    <property type="entry name" value="Peptidase_S8/S53_dom_sf"/>
</dbReference>
<gene>
    <name evidence="3" type="ORF">POF50_018030</name>
</gene>
<feature type="signal peptide" evidence="1">
    <location>
        <begin position="1"/>
        <end position="35"/>
    </location>
</feature>
<keyword evidence="3" id="KW-0378">Hydrolase</keyword>
<comment type="caution">
    <text evidence="3">The sequence shown here is derived from an EMBL/GenBank/DDBJ whole genome shotgun (WGS) entry which is preliminary data.</text>
</comment>
<dbReference type="EMBL" id="JABXJJ020000021">
    <property type="protein sequence ID" value="MDI5971219.1"/>
    <property type="molecule type" value="Genomic_DNA"/>
</dbReference>
<dbReference type="PROSITE" id="PS51695">
    <property type="entry name" value="SEDOLISIN"/>
    <property type="match status" value="1"/>
</dbReference>
<dbReference type="InterPro" id="IPR050819">
    <property type="entry name" value="Tripeptidyl-peptidase_I"/>
</dbReference>
<name>A0AA90KHB6_9ACTN</name>
<keyword evidence="1" id="KW-0732">Signal</keyword>
<feature type="chain" id="PRO_5041696684" evidence="1">
    <location>
        <begin position="36"/>
        <end position="407"/>
    </location>
</feature>
<dbReference type="PROSITE" id="PS51318">
    <property type="entry name" value="TAT"/>
    <property type="match status" value="1"/>
</dbReference>
<dbReference type="Gene3D" id="3.40.50.200">
    <property type="entry name" value="Peptidase S8/S53 domain"/>
    <property type="match status" value="1"/>
</dbReference>
<dbReference type="InterPro" id="IPR006311">
    <property type="entry name" value="TAT_signal"/>
</dbReference>
<dbReference type="GO" id="GO:0004252">
    <property type="term" value="F:serine-type endopeptidase activity"/>
    <property type="evidence" value="ECO:0007669"/>
    <property type="project" value="InterPro"/>
</dbReference>
<dbReference type="RefSeq" id="WP_271316303.1">
    <property type="nucleotide sequence ID" value="NZ_JABXJJ020000021.1"/>
</dbReference>
<dbReference type="GO" id="GO:0006508">
    <property type="term" value="P:proteolysis"/>
    <property type="evidence" value="ECO:0007669"/>
    <property type="project" value="InterPro"/>
</dbReference>
<evidence type="ECO:0000313" key="3">
    <source>
        <dbReference type="EMBL" id="MDI5971219.1"/>
    </source>
</evidence>
<dbReference type="GO" id="GO:0008240">
    <property type="term" value="F:tripeptidyl-peptidase activity"/>
    <property type="evidence" value="ECO:0007669"/>
    <property type="project" value="TreeGrafter"/>
</dbReference>
<dbReference type="AlphaFoldDB" id="A0AA90KHB6"/>
<dbReference type="CDD" id="cd04056">
    <property type="entry name" value="Peptidases_S53"/>
    <property type="match status" value="1"/>
</dbReference>
<proteinExistence type="predicted"/>
<organism evidence="3">
    <name type="scientific">Streptantibioticus silvisoli</name>
    <dbReference type="NCBI Taxonomy" id="2705255"/>
    <lineage>
        <taxon>Bacteria</taxon>
        <taxon>Bacillati</taxon>
        <taxon>Actinomycetota</taxon>
        <taxon>Actinomycetes</taxon>
        <taxon>Kitasatosporales</taxon>
        <taxon>Streptomycetaceae</taxon>
        <taxon>Streptantibioticus</taxon>
    </lineage>
</organism>
<feature type="domain" description="Peptidase S53" evidence="2">
    <location>
        <begin position="83"/>
        <end position="407"/>
    </location>
</feature>
<evidence type="ECO:0000259" key="2">
    <source>
        <dbReference type="PROSITE" id="PS51695"/>
    </source>
</evidence>
<dbReference type="PANTHER" id="PTHR14218:SF15">
    <property type="entry name" value="TRIPEPTIDYL-PEPTIDASE 1"/>
    <property type="match status" value="1"/>
</dbReference>
<dbReference type="InterPro" id="IPR030400">
    <property type="entry name" value="Sedolisin_dom"/>
</dbReference>
<reference evidence="3" key="1">
    <citation type="submission" date="2023-05" db="EMBL/GenBank/DDBJ databases">
        <title>Streptantibioticus silvisoli sp. nov., acidotolerant actinomycetes 1 from pine litter.</title>
        <authorList>
            <person name="Swiecimska M."/>
            <person name="Golinska P."/>
            <person name="Sangal V."/>
            <person name="Wachnowicz B."/>
            <person name="Goodfellow M."/>
        </authorList>
    </citation>
    <scope>NUCLEOTIDE SEQUENCE</scope>
    <source>
        <strain evidence="3">SL13</strain>
    </source>
</reference>
<evidence type="ECO:0000256" key="1">
    <source>
        <dbReference type="SAM" id="SignalP"/>
    </source>
</evidence>
<dbReference type="PANTHER" id="PTHR14218">
    <property type="entry name" value="PROTEASE S8 TRIPEPTIDYL PEPTIDASE I CLN2"/>
    <property type="match status" value="1"/>
</dbReference>
<accession>A0AA90KHB6</accession>
<protein>
    <submittedName>
        <fullName evidence="3">S53 family peptidase</fullName>
        <ecNumber evidence="3">3.4.-.-</ecNumber>
    </submittedName>
</protein>
<sequence length="407" mass="40384">MRRSVPVALRRTGLSLTAVAGLALGGLAMAPSAGAAPVTPAVPGLTVTHSCATPQAGYLACNALKVTGGAHTSFISPLALPSGFGPADLQSAYALPANGGAGQTVAIVDAQDNPNAAADLNVYRSTYGLPACTVASGCFKKVSQTGSTTSLPAPDAGWAEEESLDVDMVSAIAPNAHIILVEANSATMANLGTSVNEAVALGAKFVSNSYGGGESSSDTSYDTSYFNHPGIAITASSGDGGYGVEYPAASKYVTAVGGTTLKRASNARGWTETAWSGAGSGCSAYDAKPTWQKDSGCTRRTVADVSAVADPATGVAVYDTYGGDPGWEVFGGTSVASPIIASVYADAGTPSSGSYPSSFPYAHTGNLNDVTSGSNGSCSPAYLCTAGPGYDGPTGLGTPNGLTAFHG</sequence>
<dbReference type="SUPFAM" id="SSF52743">
    <property type="entry name" value="Subtilisin-like"/>
    <property type="match status" value="1"/>
</dbReference>
<dbReference type="EC" id="3.4.-.-" evidence="3"/>